<evidence type="ECO:0000313" key="1">
    <source>
        <dbReference type="EMBL" id="GEP97680.1"/>
    </source>
</evidence>
<proteinExistence type="predicted"/>
<sequence>MQKSKTTVKENIFMSAKKAAPAKEAKSKVISLTISPELEQHVKAYVEAKSQCKNWEAKLSIEEGFIKEKARDLYLKEYRKQGRNIGSFKLADVTVSVQDRYTKMTDDVAAIVAKNFPDVIERNTEYAFNQEILRKYIEEISDALQSAEGIPEDDLAALIEAKDTVNVKKGTIDTLAQYGDQINDLFYAIAPIVSMR</sequence>
<accession>A0A512RPQ8</accession>
<dbReference type="EMBL" id="BKAU01000005">
    <property type="protein sequence ID" value="GEP97680.1"/>
    <property type="molecule type" value="Genomic_DNA"/>
</dbReference>
<dbReference type="AlphaFoldDB" id="A0A512RPQ8"/>
<protein>
    <submittedName>
        <fullName evidence="1">Uncharacterized protein</fullName>
    </submittedName>
</protein>
<dbReference type="Proteomes" id="UP000321436">
    <property type="component" value="Unassembled WGS sequence"/>
</dbReference>
<reference evidence="1 2" key="1">
    <citation type="submission" date="2019-07" db="EMBL/GenBank/DDBJ databases">
        <title>Whole genome shotgun sequence of Chitinophaga cymbidii NBRC 109752.</title>
        <authorList>
            <person name="Hosoyama A."/>
            <person name="Uohara A."/>
            <person name="Ohji S."/>
            <person name="Ichikawa N."/>
        </authorList>
    </citation>
    <scope>NUCLEOTIDE SEQUENCE [LARGE SCALE GENOMIC DNA]</scope>
    <source>
        <strain evidence="1 2">NBRC 109752</strain>
    </source>
</reference>
<organism evidence="1 2">
    <name type="scientific">Chitinophaga cymbidii</name>
    <dbReference type="NCBI Taxonomy" id="1096750"/>
    <lineage>
        <taxon>Bacteria</taxon>
        <taxon>Pseudomonadati</taxon>
        <taxon>Bacteroidota</taxon>
        <taxon>Chitinophagia</taxon>
        <taxon>Chitinophagales</taxon>
        <taxon>Chitinophagaceae</taxon>
        <taxon>Chitinophaga</taxon>
    </lineage>
</organism>
<comment type="caution">
    <text evidence="1">The sequence shown here is derived from an EMBL/GenBank/DDBJ whole genome shotgun (WGS) entry which is preliminary data.</text>
</comment>
<evidence type="ECO:0000313" key="2">
    <source>
        <dbReference type="Proteomes" id="UP000321436"/>
    </source>
</evidence>
<dbReference type="OrthoDB" id="667544at2"/>
<keyword evidence="2" id="KW-1185">Reference proteome</keyword>
<gene>
    <name evidence="1" type="ORF">CCY01nite_39400</name>
</gene>
<dbReference type="RefSeq" id="WP_146865498.1">
    <property type="nucleotide sequence ID" value="NZ_BKAU01000005.1"/>
</dbReference>
<name>A0A512RPQ8_9BACT</name>